<proteinExistence type="predicted"/>
<gene>
    <name evidence="2" type="ordered locus">Bacsa_3649</name>
</gene>
<feature type="transmembrane region" description="Helical" evidence="1">
    <location>
        <begin position="6"/>
        <end position="24"/>
    </location>
</feature>
<dbReference type="HOGENOM" id="CLU_2153298_0_0_10"/>
<reference evidence="3" key="1">
    <citation type="journal article" date="2011" name="Stand. Genomic Sci.">
        <title>Complete genome sequence of Bacteroides salanitronis type strain (BL78).</title>
        <authorList>
            <person name="Gronow S."/>
            <person name="Held B."/>
            <person name="Lucas S."/>
            <person name="Lapidus A."/>
            <person name="Del Rio T.G."/>
            <person name="Nolan M."/>
            <person name="Tice H."/>
            <person name="Deshpande S."/>
            <person name="Cheng J.F."/>
            <person name="Pitluck S."/>
            <person name="Liolios K."/>
            <person name="Pagani I."/>
            <person name="Ivanova N."/>
            <person name="Mavromatis K."/>
            <person name="Pati A."/>
            <person name="Tapia R."/>
            <person name="Han C."/>
            <person name="Goodwin L."/>
            <person name="Chen A."/>
            <person name="Palaniappan K."/>
            <person name="Land M."/>
            <person name="Hauser L."/>
            <person name="Chang Y.J."/>
            <person name="Jeffries C.D."/>
            <person name="Brambilla E.M."/>
            <person name="Rohde M."/>
            <person name="Goker M."/>
            <person name="Detter J.C."/>
            <person name="Woyke T."/>
            <person name="Bristow J."/>
            <person name="Markowitz V."/>
            <person name="Hugenholtz P."/>
            <person name="Kyrpides N.C."/>
            <person name="Klenk H.P."/>
            <person name="Eisen J.A."/>
        </authorList>
    </citation>
    <scope>NUCLEOTIDE SEQUENCE [LARGE SCALE GENOMIC DNA]</scope>
    <source>
        <strain evidence="3">DSM 18170</strain>
    </source>
</reference>
<geneLocation type="plasmid" evidence="2 3">
    <name>pBACSA01</name>
</geneLocation>
<keyword evidence="3" id="KW-1185">Reference proteome</keyword>
<keyword evidence="1" id="KW-1133">Transmembrane helix</keyword>
<dbReference type="OrthoDB" id="1050199at2"/>
<dbReference type="Proteomes" id="UP000007486">
    <property type="component" value="Plasmid pBACSA01"/>
</dbReference>
<sequence>MDYSKFILTVFGIYILYYAINIVYDSFFHKSSQEGNINEDEEFIIDEEEDEEKPHEVLDNEVEQASLQEEIKDDSGEHNDEIQIVMEVETQGIPLEELIAKGKNMFATVNY</sequence>
<evidence type="ECO:0000313" key="2">
    <source>
        <dbReference type="EMBL" id="ADY38170.1"/>
    </source>
</evidence>
<keyword evidence="2" id="KW-0614">Plasmid</keyword>
<keyword evidence="1" id="KW-0812">Transmembrane</keyword>
<dbReference type="EMBL" id="CP002531">
    <property type="protein sequence ID" value="ADY38170.1"/>
    <property type="molecule type" value="Genomic_DNA"/>
</dbReference>
<keyword evidence="1" id="KW-0472">Membrane</keyword>
<name>F0R949_PHOSB</name>
<dbReference type="AlphaFoldDB" id="F0R949"/>
<organism evidence="2 3">
    <name type="scientific">Phocaeicola salanitronis (strain DSM 18170 / JCM 13657 / CCUG 60908 / BL78)</name>
    <name type="common">Bacteroides salanitronis</name>
    <dbReference type="NCBI Taxonomy" id="667015"/>
    <lineage>
        <taxon>Bacteria</taxon>
        <taxon>Pseudomonadati</taxon>
        <taxon>Bacteroidota</taxon>
        <taxon>Bacteroidia</taxon>
        <taxon>Bacteroidales</taxon>
        <taxon>Bacteroidaceae</taxon>
        <taxon>Phocaeicola</taxon>
    </lineage>
</organism>
<dbReference type="KEGG" id="bsa:Bacsa_3649"/>
<reference evidence="2 3" key="2">
    <citation type="submission" date="2011-02" db="EMBL/GenBank/DDBJ databases">
        <title>The complete sequence of plasmid1 of Bacteroides salanitronis DSM 18170.</title>
        <authorList>
            <consortium name="US DOE Joint Genome Institute (JGI-PGF)"/>
            <person name="Lucas S."/>
            <person name="Copeland A."/>
            <person name="Lapidus A."/>
            <person name="Goodwin L."/>
            <person name="Pitluck S."/>
            <person name="Kyrpides N."/>
            <person name="Mavromatis K."/>
            <person name="Ivanova N."/>
            <person name="Mikhailova N."/>
            <person name="Teshima H."/>
            <person name="Misra M."/>
            <person name="Detter J.C."/>
            <person name="Han C."/>
            <person name="Larimer F."/>
            <person name="Land M."/>
            <person name="Hauser L."/>
            <person name="Markowitz V."/>
            <person name="Cheng J.-F."/>
            <person name="Hugenholtz P."/>
            <person name="Woyke T."/>
            <person name="Wu D."/>
            <person name="Gronow S."/>
            <person name="Wellnitz S."/>
            <person name="Brambilla E."/>
            <person name="Klenk H.-P."/>
            <person name="Eisen J.A."/>
        </authorList>
    </citation>
    <scope>NUCLEOTIDE SEQUENCE [LARGE SCALE GENOMIC DNA]</scope>
    <source>
        <strain evidence="2 3">DSM 18170</strain>
        <plasmid evidence="2 3">pBACSA01</plasmid>
    </source>
</reference>
<protein>
    <submittedName>
        <fullName evidence="2">Putative integral membrane protein</fullName>
    </submittedName>
</protein>
<accession>F0R949</accession>
<evidence type="ECO:0000313" key="3">
    <source>
        <dbReference type="Proteomes" id="UP000007486"/>
    </source>
</evidence>
<evidence type="ECO:0000256" key="1">
    <source>
        <dbReference type="SAM" id="Phobius"/>
    </source>
</evidence>
<dbReference type="RefSeq" id="WP_013619523.1">
    <property type="nucleotide sequence ID" value="NC_015165.1"/>
</dbReference>